<reference evidence="1 2" key="1">
    <citation type="submission" date="2021-05" db="EMBL/GenBank/DDBJ databases">
        <title>Novel Bacillus species.</title>
        <authorList>
            <person name="Liu G."/>
        </authorList>
    </citation>
    <scope>NUCLEOTIDE SEQUENCE [LARGE SCALE GENOMIC DNA]</scope>
    <source>
        <strain evidence="2">FJAT-49780</strain>
    </source>
</reference>
<accession>A0A942YG61</accession>
<dbReference type="RefSeq" id="WP_213123534.1">
    <property type="nucleotide sequence ID" value="NZ_JAGYPG010000001.1"/>
</dbReference>
<dbReference type="EMBL" id="JAGYPG010000001">
    <property type="protein sequence ID" value="MBS4194344.1"/>
    <property type="molecule type" value="Genomic_DNA"/>
</dbReference>
<sequence length="91" mass="10539">MKRAAILTMAVMLLGACNDGSNRWNFSCTVHELEEYGFAQLSDYQEYVCVNVNGDKTDFIVIEDEEEKYQLGDRLKVFLNHDDILKIKLMK</sequence>
<evidence type="ECO:0000313" key="2">
    <source>
        <dbReference type="Proteomes" id="UP000681414"/>
    </source>
</evidence>
<protein>
    <submittedName>
        <fullName evidence="1">Uncharacterized protein</fullName>
    </submittedName>
</protein>
<proteinExistence type="predicted"/>
<organism evidence="1 2">
    <name type="scientific">Lederbergia citri</name>
    <dbReference type="NCBI Taxonomy" id="2833580"/>
    <lineage>
        <taxon>Bacteria</taxon>
        <taxon>Bacillati</taxon>
        <taxon>Bacillota</taxon>
        <taxon>Bacilli</taxon>
        <taxon>Bacillales</taxon>
        <taxon>Bacillaceae</taxon>
        <taxon>Lederbergia</taxon>
    </lineage>
</organism>
<dbReference type="AlphaFoldDB" id="A0A942YG61"/>
<comment type="caution">
    <text evidence="1">The sequence shown here is derived from an EMBL/GenBank/DDBJ whole genome shotgun (WGS) entry which is preliminary data.</text>
</comment>
<name>A0A942YG61_9BACI</name>
<dbReference type="Proteomes" id="UP000681414">
    <property type="component" value="Unassembled WGS sequence"/>
</dbReference>
<dbReference type="PROSITE" id="PS51257">
    <property type="entry name" value="PROKAR_LIPOPROTEIN"/>
    <property type="match status" value="1"/>
</dbReference>
<keyword evidence="2" id="KW-1185">Reference proteome</keyword>
<evidence type="ECO:0000313" key="1">
    <source>
        <dbReference type="EMBL" id="MBS4194344.1"/>
    </source>
</evidence>
<gene>
    <name evidence="1" type="ORF">KHA97_04570</name>
</gene>